<dbReference type="EMBL" id="VFFF01000001">
    <property type="protein sequence ID" value="TNY32495.1"/>
    <property type="molecule type" value="Genomic_DNA"/>
</dbReference>
<name>A0A5C5GCH5_9RHOB</name>
<comment type="caution">
    <text evidence="1">The sequence shown here is derived from an EMBL/GenBank/DDBJ whole genome shotgun (WGS) entry which is preliminary data.</text>
</comment>
<keyword evidence="2" id="KW-1185">Reference proteome</keyword>
<reference evidence="1 2" key="1">
    <citation type="submission" date="2019-06" db="EMBL/GenBank/DDBJ databases">
        <title>Genome of new Rhodobacteraceae sp. SM1903.</title>
        <authorList>
            <person name="Ren X."/>
        </authorList>
    </citation>
    <scope>NUCLEOTIDE SEQUENCE [LARGE SCALE GENOMIC DNA]</scope>
    <source>
        <strain evidence="1 2">SM1903</strain>
    </source>
</reference>
<sequence>MTSIYLTAGALALCGAVGLGAVGAFDLDEFLDRSPTHFDRGAVPSTAEFRELLDGGAFDGLEQDDGRAWLDRVGMPSGGSSVTLTHPTGQTFRVIDGKVVD</sequence>
<accession>A0A5C5GCH5</accession>
<dbReference type="AlphaFoldDB" id="A0A5C5GCH5"/>
<dbReference type="Proteomes" id="UP000314011">
    <property type="component" value="Unassembled WGS sequence"/>
</dbReference>
<evidence type="ECO:0000313" key="2">
    <source>
        <dbReference type="Proteomes" id="UP000314011"/>
    </source>
</evidence>
<dbReference type="RefSeq" id="WP_140193172.1">
    <property type="nucleotide sequence ID" value="NZ_CP065915.1"/>
</dbReference>
<evidence type="ECO:0000313" key="1">
    <source>
        <dbReference type="EMBL" id="TNY32495.1"/>
    </source>
</evidence>
<organism evidence="1 2">
    <name type="scientific">Pelagovum pacificum</name>
    <dbReference type="NCBI Taxonomy" id="2588711"/>
    <lineage>
        <taxon>Bacteria</taxon>
        <taxon>Pseudomonadati</taxon>
        <taxon>Pseudomonadota</taxon>
        <taxon>Alphaproteobacteria</taxon>
        <taxon>Rhodobacterales</taxon>
        <taxon>Paracoccaceae</taxon>
        <taxon>Pelagovum</taxon>
    </lineage>
</organism>
<proteinExistence type="predicted"/>
<protein>
    <submittedName>
        <fullName evidence="1">Uncharacterized protein</fullName>
    </submittedName>
</protein>
<gene>
    <name evidence="1" type="ORF">FHY64_04175</name>
</gene>